<protein>
    <submittedName>
        <fullName evidence="1">Uncharacterized protein</fullName>
    </submittedName>
</protein>
<comment type="caution">
    <text evidence="1">The sequence shown here is derived from an EMBL/GenBank/DDBJ whole genome shotgun (WGS) entry which is preliminary data.</text>
</comment>
<gene>
    <name evidence="1" type="ORF">KTT_57820</name>
</gene>
<reference evidence="2" key="1">
    <citation type="submission" date="2018-12" db="EMBL/GenBank/DDBJ databases">
        <title>Tengunoibacter tsumagoiensis gen. nov., sp. nov., Dictyobacter kobayashii sp. nov., D. alpinus sp. nov., and D. joshuensis sp. nov. and description of Dictyobacteraceae fam. nov. within the order Ktedonobacterales isolated from Tengu-no-mugimeshi.</title>
        <authorList>
            <person name="Wang C.M."/>
            <person name="Zheng Y."/>
            <person name="Sakai Y."/>
            <person name="Toyoda A."/>
            <person name="Minakuchi Y."/>
            <person name="Abe K."/>
            <person name="Yokota A."/>
            <person name="Yabe S."/>
        </authorList>
    </citation>
    <scope>NUCLEOTIDE SEQUENCE [LARGE SCALE GENOMIC DNA]</scope>
    <source>
        <strain evidence="2">Uno3</strain>
    </source>
</reference>
<dbReference type="EMBL" id="BIFR01000002">
    <property type="protein sequence ID" value="GCE15923.1"/>
    <property type="molecule type" value="Genomic_DNA"/>
</dbReference>
<dbReference type="Proteomes" id="UP000287352">
    <property type="component" value="Unassembled WGS sequence"/>
</dbReference>
<sequence length="69" mass="8031">MLDLVCRQAWGTCVKRALPTHISKNTNFWHFSTEAFYTSNAIYYLYIGWQRRLTLVSIVVVCVACLEDN</sequence>
<organism evidence="1 2">
    <name type="scientific">Tengunoibacter tsumagoiensis</name>
    <dbReference type="NCBI Taxonomy" id="2014871"/>
    <lineage>
        <taxon>Bacteria</taxon>
        <taxon>Bacillati</taxon>
        <taxon>Chloroflexota</taxon>
        <taxon>Ktedonobacteria</taxon>
        <taxon>Ktedonobacterales</taxon>
        <taxon>Dictyobacteraceae</taxon>
        <taxon>Tengunoibacter</taxon>
    </lineage>
</organism>
<proteinExistence type="predicted"/>
<evidence type="ECO:0000313" key="1">
    <source>
        <dbReference type="EMBL" id="GCE15923.1"/>
    </source>
</evidence>
<name>A0A402A9U3_9CHLR</name>
<evidence type="ECO:0000313" key="2">
    <source>
        <dbReference type="Proteomes" id="UP000287352"/>
    </source>
</evidence>
<keyword evidence="2" id="KW-1185">Reference proteome</keyword>
<dbReference type="AlphaFoldDB" id="A0A402A9U3"/>
<accession>A0A402A9U3</accession>